<evidence type="ECO:0000313" key="1">
    <source>
        <dbReference type="EMBL" id="CAH3026298.1"/>
    </source>
</evidence>
<name>A0ABN8MD29_9CNID</name>
<dbReference type="EMBL" id="CALNXI010000398">
    <property type="protein sequence ID" value="CAH3026298.1"/>
    <property type="molecule type" value="Genomic_DNA"/>
</dbReference>
<keyword evidence="2" id="KW-1185">Reference proteome</keyword>
<proteinExistence type="predicted"/>
<accession>A0ABN8MD29</accession>
<dbReference type="Proteomes" id="UP001159427">
    <property type="component" value="Unassembled WGS sequence"/>
</dbReference>
<sequence>MVAGPDYTIYFCSSRCPGSRHFRRLRLPLQQLVDPPFQTSRRGKRFYTLHTGIKVRSVTTAAELVMCAVILHNLCVRFSDNGEDLQDGADVNIVDDNFVIEPGRVQDDRWQQLLMHFL</sequence>
<reference evidence="1 2" key="1">
    <citation type="submission" date="2022-05" db="EMBL/GenBank/DDBJ databases">
        <authorList>
            <consortium name="Genoscope - CEA"/>
            <person name="William W."/>
        </authorList>
    </citation>
    <scope>NUCLEOTIDE SEQUENCE [LARGE SCALE GENOMIC DNA]</scope>
</reference>
<comment type="caution">
    <text evidence="1">The sequence shown here is derived from an EMBL/GenBank/DDBJ whole genome shotgun (WGS) entry which is preliminary data.</text>
</comment>
<protein>
    <recommendedName>
        <fullName evidence="3">DDE Tnp4 domain-containing protein</fullName>
    </recommendedName>
</protein>
<evidence type="ECO:0008006" key="3">
    <source>
        <dbReference type="Google" id="ProtNLM"/>
    </source>
</evidence>
<evidence type="ECO:0000313" key="2">
    <source>
        <dbReference type="Proteomes" id="UP001159427"/>
    </source>
</evidence>
<gene>
    <name evidence="1" type="ORF">PEVE_00028603</name>
</gene>
<organism evidence="1 2">
    <name type="scientific">Porites evermanni</name>
    <dbReference type="NCBI Taxonomy" id="104178"/>
    <lineage>
        <taxon>Eukaryota</taxon>
        <taxon>Metazoa</taxon>
        <taxon>Cnidaria</taxon>
        <taxon>Anthozoa</taxon>
        <taxon>Hexacorallia</taxon>
        <taxon>Scleractinia</taxon>
        <taxon>Fungiina</taxon>
        <taxon>Poritidae</taxon>
        <taxon>Porites</taxon>
    </lineage>
</organism>